<dbReference type="EMBL" id="CP137852">
    <property type="protein sequence ID" value="WPB85069.1"/>
    <property type="molecule type" value="Genomic_DNA"/>
</dbReference>
<gene>
    <name evidence="2" type="ORF">R9Z33_23630</name>
</gene>
<keyword evidence="3" id="KW-1185">Reference proteome</keyword>
<proteinExistence type="predicted"/>
<dbReference type="Proteomes" id="UP001305521">
    <property type="component" value="Chromosome"/>
</dbReference>
<name>A0ABZ0PH55_9PROT</name>
<dbReference type="RefSeq" id="WP_318649034.1">
    <property type="nucleotide sequence ID" value="NZ_CP137852.1"/>
</dbReference>
<sequence>MGPATEIQDFAQKIGVLLDRLNWSRAALAQRVGVDKSVAQRWVAGKIQPGASSLVALTAAIAEVIPGFTRADWRLPVAVFTARYARATEAPAAPPRSLLPGFAAAEAGASATARYGGLWLLLHASVLMPERPSLVGYLASVGQREGGLRMAAQGGLHGTWRAEGPLIPLHHLLYLALEEEAHGDSLAFGVLNGVITGQAMVIDGIGSSAASSLRGPVAATRLMGLRLDDEPEPAWKGEAMRRLAWENGRGLGDILPASLVGRFLLGPTSPERAMVLTVGAGNSLACDAEAIARGLAPEAAAALAAVRGLLVPSDTDGPGPAA</sequence>
<reference evidence="2 3" key="1">
    <citation type="submission" date="2023-11" db="EMBL/GenBank/DDBJ databases">
        <title>Arctic aerobic anoxygenic photoheterotroph Sediminicoccus rosea KRV36 adapts its photosynthesis to long days of polar summer.</title>
        <authorList>
            <person name="Tomasch J."/>
            <person name="Kopejtka K."/>
            <person name="Bily T."/>
            <person name="Gardiner A.T."/>
            <person name="Gardian Z."/>
            <person name="Shivaramu S."/>
            <person name="Koblizek M."/>
            <person name="Engelhardt F."/>
            <person name="Kaftan D."/>
        </authorList>
    </citation>
    <scope>NUCLEOTIDE SEQUENCE [LARGE SCALE GENOMIC DNA]</scope>
    <source>
        <strain evidence="2 3">R-30</strain>
    </source>
</reference>
<accession>A0ABZ0PH55</accession>
<dbReference type="CDD" id="cd00093">
    <property type="entry name" value="HTH_XRE"/>
    <property type="match status" value="1"/>
</dbReference>
<dbReference type="Gene3D" id="1.10.260.40">
    <property type="entry name" value="lambda repressor-like DNA-binding domains"/>
    <property type="match status" value="1"/>
</dbReference>
<dbReference type="InterPro" id="IPR010982">
    <property type="entry name" value="Lambda_DNA-bd_dom_sf"/>
</dbReference>
<dbReference type="SMART" id="SM00530">
    <property type="entry name" value="HTH_XRE"/>
    <property type="match status" value="1"/>
</dbReference>
<protein>
    <submittedName>
        <fullName evidence="2">Helix-turn-helix transcriptional regulator</fullName>
    </submittedName>
</protein>
<evidence type="ECO:0000313" key="2">
    <source>
        <dbReference type="EMBL" id="WPB85069.1"/>
    </source>
</evidence>
<evidence type="ECO:0000259" key="1">
    <source>
        <dbReference type="SMART" id="SM00530"/>
    </source>
</evidence>
<dbReference type="SUPFAM" id="SSF47413">
    <property type="entry name" value="lambda repressor-like DNA-binding domains"/>
    <property type="match status" value="1"/>
</dbReference>
<feature type="domain" description="HTH cro/C1-type" evidence="1">
    <location>
        <begin position="13"/>
        <end position="64"/>
    </location>
</feature>
<dbReference type="InterPro" id="IPR001387">
    <property type="entry name" value="Cro/C1-type_HTH"/>
</dbReference>
<evidence type="ECO:0000313" key="3">
    <source>
        <dbReference type="Proteomes" id="UP001305521"/>
    </source>
</evidence>
<organism evidence="2 3">
    <name type="scientific">Sediminicoccus rosea</name>
    <dbReference type="NCBI Taxonomy" id="1225128"/>
    <lineage>
        <taxon>Bacteria</taxon>
        <taxon>Pseudomonadati</taxon>
        <taxon>Pseudomonadota</taxon>
        <taxon>Alphaproteobacteria</taxon>
        <taxon>Acetobacterales</taxon>
        <taxon>Roseomonadaceae</taxon>
        <taxon>Sediminicoccus</taxon>
    </lineage>
</organism>
<dbReference type="Pfam" id="PF01381">
    <property type="entry name" value="HTH_3"/>
    <property type="match status" value="1"/>
</dbReference>